<evidence type="ECO:0000256" key="11">
    <source>
        <dbReference type="RuleBase" id="RU004506"/>
    </source>
</evidence>
<dbReference type="InterPro" id="IPR016454">
    <property type="entry name" value="Cysteine_dSase"/>
</dbReference>
<dbReference type="KEGG" id="cpri:FZC34_02085"/>
<dbReference type="InterPro" id="IPR015421">
    <property type="entry name" value="PyrdxlP-dep_Trfase_major"/>
</dbReference>
<keyword evidence="8 11" id="KW-0663">Pyridoxal phosphate</keyword>
<dbReference type="GO" id="GO:0006534">
    <property type="term" value="P:cysteine metabolic process"/>
    <property type="evidence" value="ECO:0007669"/>
    <property type="project" value="UniProtKB-UniRule"/>
</dbReference>
<dbReference type="PIRSF" id="PIRSF005572">
    <property type="entry name" value="NifS"/>
    <property type="match status" value="1"/>
</dbReference>
<evidence type="ECO:0000256" key="2">
    <source>
        <dbReference type="ARBA" id="ARBA00002824"/>
    </source>
</evidence>
<dbReference type="Pfam" id="PF00266">
    <property type="entry name" value="Aminotran_5"/>
    <property type="match status" value="1"/>
</dbReference>
<evidence type="ECO:0000256" key="4">
    <source>
        <dbReference type="ARBA" id="ARBA00010447"/>
    </source>
</evidence>
<evidence type="ECO:0000259" key="12">
    <source>
        <dbReference type="Pfam" id="PF00266"/>
    </source>
</evidence>
<dbReference type="InterPro" id="IPR015422">
    <property type="entry name" value="PyrdxlP-dep_Trfase_small"/>
</dbReference>
<dbReference type="InterPro" id="IPR020578">
    <property type="entry name" value="Aminotrans_V_PyrdxlP_BS"/>
</dbReference>
<accession>A0A5C0UIW8</accession>
<dbReference type="InterPro" id="IPR010970">
    <property type="entry name" value="Cys_dSase_SufS"/>
</dbReference>
<evidence type="ECO:0000313" key="14">
    <source>
        <dbReference type="Proteomes" id="UP000325004"/>
    </source>
</evidence>
<dbReference type="Gene3D" id="3.90.1150.10">
    <property type="entry name" value="Aspartate Aminotransferase, domain 1"/>
    <property type="match status" value="1"/>
</dbReference>
<comment type="function">
    <text evidence="2 11">Catalyzes the removal of elemental sulfur and selenium atoms from L-cysteine, L-cystine, L-selenocysteine, and L-selenocystine to produce L-alanine.</text>
</comment>
<organism evidence="13 14">
    <name type="scientific">Candidatus Cytomitobacter primus</name>
    <dbReference type="NCBI Taxonomy" id="2066024"/>
    <lineage>
        <taxon>Bacteria</taxon>
        <taxon>Pseudomonadati</taxon>
        <taxon>Pseudomonadota</taxon>
        <taxon>Alphaproteobacteria</taxon>
        <taxon>Holosporales</taxon>
        <taxon>Holosporaceae</taxon>
        <taxon>Candidatus Cytomitobacter</taxon>
    </lineage>
</organism>
<name>A0A5C0UIW8_9PROT</name>
<dbReference type="EC" id="2.8.1.7" evidence="5 11"/>
<dbReference type="CDD" id="cd06453">
    <property type="entry name" value="SufS_like"/>
    <property type="match status" value="1"/>
</dbReference>
<comment type="similarity">
    <text evidence="4 11">Belongs to the class-V pyridoxal-phosphate-dependent aminotransferase family. Csd subfamily.</text>
</comment>
<keyword evidence="7 11" id="KW-0808">Transferase</keyword>
<evidence type="ECO:0000256" key="6">
    <source>
        <dbReference type="ARBA" id="ARBA00013558"/>
    </source>
</evidence>
<reference evidence="13 14" key="1">
    <citation type="submission" date="2019-08" db="EMBL/GenBank/DDBJ databases">
        <title>Highly reduced genomes of protist endosymbionts show evolutionary convergence.</title>
        <authorList>
            <person name="George E."/>
            <person name="Husnik F."/>
            <person name="Tashyreva D."/>
            <person name="Prokopchuk G."/>
            <person name="Horak A."/>
            <person name="Kwong W.K."/>
            <person name="Lukes J."/>
            <person name="Keeling P.J."/>
        </authorList>
    </citation>
    <scope>NUCLEOTIDE SEQUENCE [LARGE SCALE GENOMIC DNA]</scope>
    <source>
        <strain evidence="13">1604LC</strain>
    </source>
</reference>
<evidence type="ECO:0000256" key="8">
    <source>
        <dbReference type="ARBA" id="ARBA00022898"/>
    </source>
</evidence>
<comment type="cofactor">
    <cofactor evidence="1 10">
        <name>pyridoxal 5'-phosphate</name>
        <dbReference type="ChEBI" id="CHEBI:597326"/>
    </cofactor>
</comment>
<comment type="function">
    <text evidence="3">Catalyzes the removal of elemental sulfur atoms from cysteine to produce alanine. Seems to participate in the biosynthesis of the nitrogenase metalloclusters by providing the inorganic sulfur required for the Fe-S core formation.</text>
</comment>
<sequence length="419" mass="46726">MHNVNPNKFNSFNSNVSASLDVYQIREDFPILHKKVHGKPLIWLDNGATSQKPKHVIDAISTYYSQYNSNVHRGVHTLSQEASDLFDQARETVASFINASSATEIIFTKGATEGLNLISNTIGKQKIQAGDEILITQLEHHSNILPWRKLAQEHNAHLKIVPINANGDIMLDAYSNLLNSRTKIVALSHVANSIGALVPIENMIQQAKAFGAITVIDGAQSIPHMKIDVQKLDCDFFIFSGHKMFAPTGTGVVYGKEYLLKNNIPYQVGGGMIQNVTYEDVQYADSPYIYEAGTANLADIEGLRAAINYLDQLDMNKIEQYEHQLVEYAYEQMSMLNHVNIIGNPSTRVGVISFIVHNMDNNEIGRILDKEGIAVRTGHHCAQPAIRHFGVEGTVRASFAFYNTYEEVDKLIEILRNIC</sequence>
<proteinExistence type="inferred from homology"/>
<dbReference type="EMBL" id="CP043316">
    <property type="protein sequence ID" value="QEK38824.1"/>
    <property type="molecule type" value="Genomic_DNA"/>
</dbReference>
<evidence type="ECO:0000256" key="10">
    <source>
        <dbReference type="RuleBase" id="RU004504"/>
    </source>
</evidence>
<evidence type="ECO:0000256" key="9">
    <source>
        <dbReference type="ARBA" id="ARBA00050776"/>
    </source>
</evidence>
<evidence type="ECO:0000256" key="5">
    <source>
        <dbReference type="ARBA" id="ARBA00012239"/>
    </source>
</evidence>
<dbReference type="AlphaFoldDB" id="A0A5C0UIW8"/>
<gene>
    <name evidence="13" type="ORF">FZC34_02085</name>
</gene>
<feature type="domain" description="Aminotransferase class V" evidence="12">
    <location>
        <begin position="42"/>
        <end position="411"/>
    </location>
</feature>
<dbReference type="NCBIfam" id="TIGR01979">
    <property type="entry name" value="sufS"/>
    <property type="match status" value="1"/>
</dbReference>
<keyword evidence="14" id="KW-1185">Reference proteome</keyword>
<dbReference type="Proteomes" id="UP000325004">
    <property type="component" value="Chromosome"/>
</dbReference>
<protein>
    <recommendedName>
        <fullName evidence="6 11">Cysteine desulfurase</fullName>
        <ecNumber evidence="5 11">2.8.1.7</ecNumber>
    </recommendedName>
</protein>
<dbReference type="InterPro" id="IPR000192">
    <property type="entry name" value="Aminotrans_V_dom"/>
</dbReference>
<dbReference type="SUPFAM" id="SSF53383">
    <property type="entry name" value="PLP-dependent transferases"/>
    <property type="match status" value="1"/>
</dbReference>
<evidence type="ECO:0000256" key="1">
    <source>
        <dbReference type="ARBA" id="ARBA00001933"/>
    </source>
</evidence>
<comment type="catalytic activity">
    <reaction evidence="9 11">
        <text>(sulfur carrier)-H + L-cysteine = (sulfur carrier)-SH + L-alanine</text>
        <dbReference type="Rhea" id="RHEA:43892"/>
        <dbReference type="Rhea" id="RHEA-COMP:14737"/>
        <dbReference type="Rhea" id="RHEA-COMP:14739"/>
        <dbReference type="ChEBI" id="CHEBI:29917"/>
        <dbReference type="ChEBI" id="CHEBI:35235"/>
        <dbReference type="ChEBI" id="CHEBI:57972"/>
        <dbReference type="ChEBI" id="CHEBI:64428"/>
        <dbReference type="EC" id="2.8.1.7"/>
    </reaction>
</comment>
<dbReference type="PANTHER" id="PTHR43586">
    <property type="entry name" value="CYSTEINE DESULFURASE"/>
    <property type="match status" value="1"/>
</dbReference>
<evidence type="ECO:0000256" key="7">
    <source>
        <dbReference type="ARBA" id="ARBA00022679"/>
    </source>
</evidence>
<dbReference type="PANTHER" id="PTHR43586:SF8">
    <property type="entry name" value="CYSTEINE DESULFURASE 1, CHLOROPLASTIC"/>
    <property type="match status" value="1"/>
</dbReference>
<dbReference type="Gene3D" id="3.40.640.10">
    <property type="entry name" value="Type I PLP-dependent aspartate aminotransferase-like (Major domain)"/>
    <property type="match status" value="1"/>
</dbReference>
<evidence type="ECO:0000256" key="3">
    <source>
        <dbReference type="ARBA" id="ARBA00003120"/>
    </source>
</evidence>
<dbReference type="GO" id="GO:0031071">
    <property type="term" value="F:cysteine desulfurase activity"/>
    <property type="evidence" value="ECO:0007669"/>
    <property type="project" value="UniProtKB-UniRule"/>
</dbReference>
<dbReference type="GO" id="GO:0030170">
    <property type="term" value="F:pyridoxal phosphate binding"/>
    <property type="evidence" value="ECO:0007669"/>
    <property type="project" value="UniProtKB-UniRule"/>
</dbReference>
<dbReference type="OrthoDB" id="9804366at2"/>
<dbReference type="PROSITE" id="PS00595">
    <property type="entry name" value="AA_TRANSFER_CLASS_5"/>
    <property type="match status" value="1"/>
</dbReference>
<evidence type="ECO:0000313" key="13">
    <source>
        <dbReference type="EMBL" id="QEK38824.1"/>
    </source>
</evidence>
<dbReference type="InterPro" id="IPR015424">
    <property type="entry name" value="PyrdxlP-dep_Trfase"/>
</dbReference>